<dbReference type="AlphaFoldDB" id="A0A644YV29"/>
<sequence>MAKRRKFTSEFKVKVVLELLREERTLGEIAAAYEINPNQLATWRREFFEKVPGVFDEPKTIKAQQKAEQVAAVEKDRLLKTIGQLTMERDFLQAVQAKREENRRLL</sequence>
<dbReference type="InterPro" id="IPR002514">
    <property type="entry name" value="Transposase_8"/>
</dbReference>
<dbReference type="InterPro" id="IPR036388">
    <property type="entry name" value="WH-like_DNA-bd_sf"/>
</dbReference>
<comment type="caution">
    <text evidence="1">The sequence shown here is derived from an EMBL/GenBank/DDBJ whole genome shotgun (WGS) entry which is preliminary data.</text>
</comment>
<dbReference type="Pfam" id="PF01527">
    <property type="entry name" value="HTH_Tnp_1"/>
    <property type="match status" value="1"/>
</dbReference>
<dbReference type="GO" id="GO:0043565">
    <property type="term" value="F:sequence-specific DNA binding"/>
    <property type="evidence" value="ECO:0007669"/>
    <property type="project" value="InterPro"/>
</dbReference>
<dbReference type="SUPFAM" id="SSF48295">
    <property type="entry name" value="TrpR-like"/>
    <property type="match status" value="1"/>
</dbReference>
<protein>
    <recommendedName>
        <fullName evidence="2">Transposase</fullName>
    </recommendedName>
</protein>
<accession>A0A644YV29</accession>
<dbReference type="GO" id="GO:0004803">
    <property type="term" value="F:transposase activity"/>
    <property type="evidence" value="ECO:0007669"/>
    <property type="project" value="InterPro"/>
</dbReference>
<organism evidence="1">
    <name type="scientific">bioreactor metagenome</name>
    <dbReference type="NCBI Taxonomy" id="1076179"/>
    <lineage>
        <taxon>unclassified sequences</taxon>
        <taxon>metagenomes</taxon>
        <taxon>ecological metagenomes</taxon>
    </lineage>
</organism>
<evidence type="ECO:0008006" key="2">
    <source>
        <dbReference type="Google" id="ProtNLM"/>
    </source>
</evidence>
<dbReference type="GO" id="GO:0006313">
    <property type="term" value="P:DNA transposition"/>
    <property type="evidence" value="ECO:0007669"/>
    <property type="project" value="InterPro"/>
</dbReference>
<dbReference type="Gene3D" id="1.10.10.10">
    <property type="entry name" value="Winged helix-like DNA-binding domain superfamily/Winged helix DNA-binding domain"/>
    <property type="match status" value="1"/>
</dbReference>
<dbReference type="EMBL" id="VSSQ01005632">
    <property type="protein sequence ID" value="MPM29884.1"/>
    <property type="molecule type" value="Genomic_DNA"/>
</dbReference>
<reference evidence="1" key="1">
    <citation type="submission" date="2019-08" db="EMBL/GenBank/DDBJ databases">
        <authorList>
            <person name="Kucharzyk K."/>
            <person name="Murdoch R.W."/>
            <person name="Higgins S."/>
            <person name="Loffler F."/>
        </authorList>
    </citation>
    <scope>NUCLEOTIDE SEQUENCE</scope>
</reference>
<evidence type="ECO:0000313" key="1">
    <source>
        <dbReference type="EMBL" id="MPM29884.1"/>
    </source>
</evidence>
<name>A0A644YV29_9ZZZZ</name>
<gene>
    <name evidence="1" type="ORF">SDC9_76425</name>
</gene>
<proteinExistence type="predicted"/>
<dbReference type="InterPro" id="IPR010921">
    <property type="entry name" value="Trp_repressor/repl_initiator"/>
</dbReference>